<evidence type="ECO:0000313" key="3">
    <source>
        <dbReference type="EMBL" id="QUI22810.1"/>
    </source>
</evidence>
<feature type="chain" id="PRO_5038425453" evidence="2">
    <location>
        <begin position="19"/>
        <end position="440"/>
    </location>
</feature>
<accession>A0A8J8SGI6</accession>
<dbReference type="InterPro" id="IPR006059">
    <property type="entry name" value="SBP"/>
</dbReference>
<dbReference type="Gene3D" id="3.40.190.10">
    <property type="entry name" value="Periplasmic binding protein-like II"/>
    <property type="match status" value="1"/>
</dbReference>
<dbReference type="PANTHER" id="PTHR43649:SF12">
    <property type="entry name" value="DIACETYLCHITOBIOSE BINDING PROTEIN DASA"/>
    <property type="match status" value="1"/>
</dbReference>
<dbReference type="PROSITE" id="PS51257">
    <property type="entry name" value="PROKAR_LIPOPROTEIN"/>
    <property type="match status" value="1"/>
</dbReference>
<dbReference type="Proteomes" id="UP000683246">
    <property type="component" value="Chromosome"/>
</dbReference>
<evidence type="ECO:0000256" key="1">
    <source>
        <dbReference type="SAM" id="MobiDB-lite"/>
    </source>
</evidence>
<name>A0A8J8SGI6_9FIRM</name>
<dbReference type="InterPro" id="IPR050490">
    <property type="entry name" value="Bact_solute-bd_prot1"/>
</dbReference>
<dbReference type="KEGG" id="vpy:HZI73_11145"/>
<proteinExistence type="predicted"/>
<gene>
    <name evidence="3" type="ORF">HZI73_11145</name>
</gene>
<protein>
    <submittedName>
        <fullName evidence="3">Sugar ABC transporter substrate-binding protein</fullName>
    </submittedName>
</protein>
<feature type="signal peptide" evidence="2">
    <location>
        <begin position="1"/>
        <end position="18"/>
    </location>
</feature>
<dbReference type="SUPFAM" id="SSF53850">
    <property type="entry name" value="Periplasmic binding protein-like II"/>
    <property type="match status" value="1"/>
</dbReference>
<dbReference type="PANTHER" id="PTHR43649">
    <property type="entry name" value="ARABINOSE-BINDING PROTEIN-RELATED"/>
    <property type="match status" value="1"/>
</dbReference>
<dbReference type="CDD" id="cd13585">
    <property type="entry name" value="PBP2_TMBP_like"/>
    <property type="match status" value="1"/>
</dbReference>
<keyword evidence="2" id="KW-0732">Signal</keyword>
<organism evidence="3 4">
    <name type="scientific">Vallitalea pronyensis</name>
    <dbReference type="NCBI Taxonomy" id="1348613"/>
    <lineage>
        <taxon>Bacteria</taxon>
        <taxon>Bacillati</taxon>
        <taxon>Bacillota</taxon>
        <taxon>Clostridia</taxon>
        <taxon>Lachnospirales</taxon>
        <taxon>Vallitaleaceae</taxon>
        <taxon>Vallitalea</taxon>
    </lineage>
</organism>
<keyword evidence="4" id="KW-1185">Reference proteome</keyword>
<evidence type="ECO:0000313" key="4">
    <source>
        <dbReference type="Proteomes" id="UP000683246"/>
    </source>
</evidence>
<sequence length="440" mass="49473">MLRKMVCMMLFLVLVASAVGCQQKDSTSEKDGGSNDKTVANQDGNQSKVKSIKVWMPPFGSDSEGAMDLEVWQQMTKPFVEETGVKVEIEIIPWSGYAEKYLTAITAGNGPDVGYMYLEMIADFIEMGALAPMTEYVTQEQKDNFLYDEKGIMKGEQYALPIVVGNARIMYYNKDILEANGITEIPTTWDAFVETCKQIESDVDGDGTIDIYPFIQQWNEPQIGGLNEIFYPYLWQSGGQIFDENGNFTVNSPEGLEAAQFLYDLRFKHEILDESVTSLSESDVIDKFLSGKVAFAVISTNKAQKFADAGINFDYITSLTNKQRGTFTAVDSLVMLESAEDKELTYQLISTVLKPEAMEVFHNMSPFAPITKDGVYMDDERFKRLYDDDSDALFSLPPVKGSVQIYEYLQKNLQLMMLGEMTPERALQGVEEYSKVVSEQ</sequence>
<reference evidence="3" key="1">
    <citation type="submission" date="2020-07" db="EMBL/GenBank/DDBJ databases">
        <title>Vallitalea pronyensis genome.</title>
        <authorList>
            <person name="Postec A."/>
        </authorList>
    </citation>
    <scope>NUCLEOTIDE SEQUENCE</scope>
    <source>
        <strain evidence="3">FatNI3</strain>
    </source>
</reference>
<dbReference type="EMBL" id="CP058649">
    <property type="protein sequence ID" value="QUI22810.1"/>
    <property type="molecule type" value="Genomic_DNA"/>
</dbReference>
<feature type="region of interest" description="Disordered" evidence="1">
    <location>
        <begin position="24"/>
        <end position="43"/>
    </location>
</feature>
<dbReference type="Pfam" id="PF01547">
    <property type="entry name" value="SBP_bac_1"/>
    <property type="match status" value="1"/>
</dbReference>
<evidence type="ECO:0000256" key="2">
    <source>
        <dbReference type="SAM" id="SignalP"/>
    </source>
</evidence>
<dbReference type="RefSeq" id="WP_212698306.1">
    <property type="nucleotide sequence ID" value="NZ_CP058649.1"/>
</dbReference>
<dbReference type="AlphaFoldDB" id="A0A8J8SGI6"/>